<reference evidence="2" key="2">
    <citation type="submission" date="2020-06" db="EMBL/GenBank/DDBJ databases">
        <authorList>
            <person name="Sheffer M."/>
        </authorList>
    </citation>
    <scope>NUCLEOTIDE SEQUENCE</scope>
</reference>
<name>A0A8T0EMI7_ARGBR</name>
<dbReference type="AlphaFoldDB" id="A0A8T0EMI7"/>
<keyword evidence="1" id="KW-0812">Transmembrane</keyword>
<dbReference type="EMBL" id="JABXBU010002072">
    <property type="protein sequence ID" value="KAF8776947.1"/>
    <property type="molecule type" value="Genomic_DNA"/>
</dbReference>
<feature type="transmembrane region" description="Helical" evidence="1">
    <location>
        <begin position="6"/>
        <end position="27"/>
    </location>
</feature>
<dbReference type="Proteomes" id="UP000807504">
    <property type="component" value="Unassembled WGS sequence"/>
</dbReference>
<gene>
    <name evidence="2" type="ORF">HNY73_013881</name>
</gene>
<evidence type="ECO:0000313" key="2">
    <source>
        <dbReference type="EMBL" id="KAF8776947.1"/>
    </source>
</evidence>
<protein>
    <submittedName>
        <fullName evidence="2">Uncharacterized protein</fullName>
    </submittedName>
</protein>
<keyword evidence="3" id="KW-1185">Reference proteome</keyword>
<reference evidence="2" key="1">
    <citation type="journal article" date="2020" name="bioRxiv">
        <title>Chromosome-level reference genome of the European wasp spider Argiope bruennichi: a resource for studies on range expansion and evolutionary adaptation.</title>
        <authorList>
            <person name="Sheffer M.M."/>
            <person name="Hoppe A."/>
            <person name="Krehenwinkel H."/>
            <person name="Uhl G."/>
            <person name="Kuss A.W."/>
            <person name="Jensen L."/>
            <person name="Jensen C."/>
            <person name="Gillespie R.G."/>
            <person name="Hoff K.J."/>
            <person name="Prost S."/>
        </authorList>
    </citation>
    <scope>NUCLEOTIDE SEQUENCE</scope>
</reference>
<keyword evidence="1" id="KW-0472">Membrane</keyword>
<comment type="caution">
    <text evidence="2">The sequence shown here is derived from an EMBL/GenBank/DDBJ whole genome shotgun (WGS) entry which is preliminary data.</text>
</comment>
<organism evidence="2 3">
    <name type="scientific">Argiope bruennichi</name>
    <name type="common">Wasp spider</name>
    <name type="synonym">Aranea bruennichi</name>
    <dbReference type="NCBI Taxonomy" id="94029"/>
    <lineage>
        <taxon>Eukaryota</taxon>
        <taxon>Metazoa</taxon>
        <taxon>Ecdysozoa</taxon>
        <taxon>Arthropoda</taxon>
        <taxon>Chelicerata</taxon>
        <taxon>Arachnida</taxon>
        <taxon>Araneae</taxon>
        <taxon>Araneomorphae</taxon>
        <taxon>Entelegynae</taxon>
        <taxon>Araneoidea</taxon>
        <taxon>Araneidae</taxon>
        <taxon>Argiope</taxon>
    </lineage>
</organism>
<sequence length="69" mass="7854">MILNIFILVFANFVISSTTGGIVLASYPLETVRLLRRSVRSSETSDNFVENPNQCFCIHSKCKCCFYQK</sequence>
<evidence type="ECO:0000313" key="3">
    <source>
        <dbReference type="Proteomes" id="UP000807504"/>
    </source>
</evidence>
<evidence type="ECO:0000256" key="1">
    <source>
        <dbReference type="SAM" id="Phobius"/>
    </source>
</evidence>
<keyword evidence="1" id="KW-1133">Transmembrane helix</keyword>
<accession>A0A8T0EMI7</accession>
<proteinExistence type="predicted"/>